<name>A0ACB8F1L0_9SAUR</name>
<keyword evidence="2" id="KW-1185">Reference proteome</keyword>
<protein>
    <submittedName>
        <fullName evidence="1">Uncharacterized protein</fullName>
    </submittedName>
</protein>
<dbReference type="Proteomes" id="UP000827872">
    <property type="component" value="Linkage Group LG05"/>
</dbReference>
<accession>A0ACB8F1L0</accession>
<reference evidence="1" key="1">
    <citation type="submission" date="2021-08" db="EMBL/GenBank/DDBJ databases">
        <title>The first chromosome-level gecko genome reveals the dynamic sex chromosomes of Neotropical dwarf geckos (Sphaerodactylidae: Sphaerodactylus).</title>
        <authorList>
            <person name="Pinto B.J."/>
            <person name="Keating S.E."/>
            <person name="Gamble T."/>
        </authorList>
    </citation>
    <scope>NUCLEOTIDE SEQUENCE</scope>
    <source>
        <strain evidence="1">TG3544</strain>
    </source>
</reference>
<proteinExistence type="predicted"/>
<evidence type="ECO:0000313" key="1">
    <source>
        <dbReference type="EMBL" id="KAH7999053.1"/>
    </source>
</evidence>
<gene>
    <name evidence="1" type="ORF">K3G42_004475</name>
</gene>
<sequence>MKQLGPFSLRSVGNPESDGERSDYNLVVDEDPPSEHDIPACASAAKRLPGQRDVPDSPASLASTRSATPLRVKDSNVMWET</sequence>
<comment type="caution">
    <text evidence="1">The sequence shown here is derived from an EMBL/GenBank/DDBJ whole genome shotgun (WGS) entry which is preliminary data.</text>
</comment>
<dbReference type="EMBL" id="CM037618">
    <property type="protein sequence ID" value="KAH7999053.1"/>
    <property type="molecule type" value="Genomic_DNA"/>
</dbReference>
<organism evidence="1 2">
    <name type="scientific">Sphaerodactylus townsendi</name>
    <dbReference type="NCBI Taxonomy" id="933632"/>
    <lineage>
        <taxon>Eukaryota</taxon>
        <taxon>Metazoa</taxon>
        <taxon>Chordata</taxon>
        <taxon>Craniata</taxon>
        <taxon>Vertebrata</taxon>
        <taxon>Euteleostomi</taxon>
        <taxon>Lepidosauria</taxon>
        <taxon>Squamata</taxon>
        <taxon>Bifurcata</taxon>
        <taxon>Gekkota</taxon>
        <taxon>Sphaerodactylidae</taxon>
        <taxon>Sphaerodactylus</taxon>
    </lineage>
</organism>
<evidence type="ECO:0000313" key="2">
    <source>
        <dbReference type="Proteomes" id="UP000827872"/>
    </source>
</evidence>